<protein>
    <submittedName>
        <fullName evidence="2">TonB protein C-terminal</fullName>
    </submittedName>
</protein>
<proteinExistence type="predicted"/>
<dbReference type="STRING" id="680127.SAMN05421593_3000"/>
<dbReference type="AlphaFoldDB" id="A0A1H6HJU7"/>
<dbReference type="SUPFAM" id="SSF74653">
    <property type="entry name" value="TolA/TonB C-terminal domain"/>
    <property type="match status" value="1"/>
</dbReference>
<evidence type="ECO:0000313" key="2">
    <source>
        <dbReference type="EMBL" id="SEH35392.1"/>
    </source>
</evidence>
<name>A0A1H6HJU7_CHRCI</name>
<dbReference type="OrthoDB" id="1245168at2"/>
<reference evidence="2 3" key="1">
    <citation type="submission" date="2016-10" db="EMBL/GenBank/DDBJ databases">
        <authorList>
            <person name="de Groot N.N."/>
        </authorList>
    </citation>
    <scope>NUCLEOTIDE SEQUENCE [LARGE SCALE GENOMIC DNA]</scope>
    <source>
        <strain evidence="2 3">DSM 23031</strain>
    </source>
</reference>
<feature type="domain" description="TonB C-terminal" evidence="1">
    <location>
        <begin position="122"/>
        <end position="185"/>
    </location>
</feature>
<dbReference type="Pfam" id="PF03544">
    <property type="entry name" value="TonB_C"/>
    <property type="match status" value="1"/>
</dbReference>
<dbReference type="Gene3D" id="3.30.1150.10">
    <property type="match status" value="1"/>
</dbReference>
<dbReference type="Proteomes" id="UP000198561">
    <property type="component" value="Unassembled WGS sequence"/>
</dbReference>
<dbReference type="RefSeq" id="WP_089693151.1">
    <property type="nucleotide sequence ID" value="NZ_FNWQ01000003.1"/>
</dbReference>
<organism evidence="2 3">
    <name type="scientific">Chryseobacterium culicis</name>
    <dbReference type="NCBI Taxonomy" id="680127"/>
    <lineage>
        <taxon>Bacteria</taxon>
        <taxon>Pseudomonadati</taxon>
        <taxon>Bacteroidota</taxon>
        <taxon>Flavobacteriia</taxon>
        <taxon>Flavobacteriales</taxon>
        <taxon>Weeksellaceae</taxon>
        <taxon>Chryseobacterium group</taxon>
        <taxon>Chryseobacterium</taxon>
    </lineage>
</organism>
<gene>
    <name evidence="2" type="ORF">SAMN05421593_3000</name>
</gene>
<evidence type="ECO:0000313" key="3">
    <source>
        <dbReference type="Proteomes" id="UP000198561"/>
    </source>
</evidence>
<sequence length="188" mass="21319">MKKVLASAFIFTFIFGSAQVSEFQRADSRYERKKTALYNKYPKPNDLRTKKEWLLTEDKIAAYKETLDKASLDDKKMVAADPPVKTKVTKEAEYDKGKAAFQKQLSEAVNLDFLGFYSDSYKVTLTFVVDSKGNALDPNVKGNNEDVNAFIEAAFYRIKEKGKWKPAEDKGKPVSSTVSLPLTFIFKK</sequence>
<dbReference type="EMBL" id="FNWQ01000003">
    <property type="protein sequence ID" value="SEH35392.1"/>
    <property type="molecule type" value="Genomic_DNA"/>
</dbReference>
<dbReference type="InterPro" id="IPR037682">
    <property type="entry name" value="TonB_C"/>
</dbReference>
<accession>A0A1H6HJU7</accession>
<evidence type="ECO:0000259" key="1">
    <source>
        <dbReference type="Pfam" id="PF03544"/>
    </source>
</evidence>
<dbReference type="GO" id="GO:0055085">
    <property type="term" value="P:transmembrane transport"/>
    <property type="evidence" value="ECO:0007669"/>
    <property type="project" value="InterPro"/>
</dbReference>